<dbReference type="AlphaFoldDB" id="A0A1J4KTH9"/>
<dbReference type="RefSeq" id="XP_068366204.1">
    <property type="nucleotide sequence ID" value="XM_068491332.1"/>
</dbReference>
<dbReference type="GO" id="GO:0004722">
    <property type="term" value="F:protein serine/threonine phosphatase activity"/>
    <property type="evidence" value="ECO:0007669"/>
    <property type="project" value="UniProtKB-EC"/>
</dbReference>
<evidence type="ECO:0000256" key="5">
    <source>
        <dbReference type="ARBA" id="ARBA00023211"/>
    </source>
</evidence>
<dbReference type="Pfam" id="PF00149">
    <property type="entry name" value="Metallophos"/>
    <property type="match status" value="1"/>
</dbReference>
<dbReference type="SUPFAM" id="SSF56300">
    <property type="entry name" value="Metallo-dependent phosphatases"/>
    <property type="match status" value="1"/>
</dbReference>
<dbReference type="PROSITE" id="PS00125">
    <property type="entry name" value="SER_THR_PHOSPHATASE"/>
    <property type="match status" value="1"/>
</dbReference>
<name>A0A1J4KTH9_9EUKA</name>
<evidence type="ECO:0000256" key="2">
    <source>
        <dbReference type="ARBA" id="ARBA00022723"/>
    </source>
</evidence>
<evidence type="ECO:0000313" key="11">
    <source>
        <dbReference type="EMBL" id="OHT13068.1"/>
    </source>
</evidence>
<dbReference type="CDD" id="cd00144">
    <property type="entry name" value="MPP_PPP_family"/>
    <property type="match status" value="1"/>
</dbReference>
<dbReference type="GeneID" id="94826036"/>
<feature type="region of interest" description="Disordered" evidence="9">
    <location>
        <begin position="475"/>
        <end position="523"/>
    </location>
</feature>
<comment type="catalytic activity">
    <reaction evidence="6">
        <text>O-phospho-L-seryl-[protein] + H2O = L-seryl-[protein] + phosphate</text>
        <dbReference type="Rhea" id="RHEA:20629"/>
        <dbReference type="Rhea" id="RHEA-COMP:9863"/>
        <dbReference type="Rhea" id="RHEA-COMP:11604"/>
        <dbReference type="ChEBI" id="CHEBI:15377"/>
        <dbReference type="ChEBI" id="CHEBI:29999"/>
        <dbReference type="ChEBI" id="CHEBI:43474"/>
        <dbReference type="ChEBI" id="CHEBI:83421"/>
        <dbReference type="EC" id="3.1.3.16"/>
    </reaction>
</comment>
<accession>A0A1J4KTH9</accession>
<keyword evidence="3 8" id="KW-0378">Hydrolase</keyword>
<dbReference type="InterPro" id="IPR029052">
    <property type="entry name" value="Metallo-depent_PP-like"/>
</dbReference>
<keyword evidence="5" id="KW-0464">Manganese</keyword>
<dbReference type="SMART" id="SM00156">
    <property type="entry name" value="PP2Ac"/>
    <property type="match status" value="1"/>
</dbReference>
<dbReference type="EMBL" id="MLAK01000549">
    <property type="protein sequence ID" value="OHT13068.1"/>
    <property type="molecule type" value="Genomic_DNA"/>
</dbReference>
<evidence type="ECO:0000256" key="4">
    <source>
        <dbReference type="ARBA" id="ARBA00022912"/>
    </source>
</evidence>
<evidence type="ECO:0000256" key="6">
    <source>
        <dbReference type="ARBA" id="ARBA00047761"/>
    </source>
</evidence>
<feature type="region of interest" description="Disordered" evidence="9">
    <location>
        <begin position="429"/>
        <end position="450"/>
    </location>
</feature>
<proteinExistence type="inferred from homology"/>
<evidence type="ECO:0000256" key="7">
    <source>
        <dbReference type="ARBA" id="ARBA00048336"/>
    </source>
</evidence>
<comment type="caution">
    <text evidence="11">The sequence shown here is derived from an EMBL/GenBank/DDBJ whole genome shotgun (WGS) entry which is preliminary data.</text>
</comment>
<dbReference type="Proteomes" id="UP000179807">
    <property type="component" value="Unassembled WGS sequence"/>
</dbReference>
<dbReference type="PANTHER" id="PTHR11668:SF300">
    <property type="entry name" value="SERINE_THREONINE-PROTEIN PHOSPHATASE"/>
    <property type="match status" value="1"/>
</dbReference>
<dbReference type="InterPro" id="IPR006186">
    <property type="entry name" value="Ser/Thr-sp_prot-phosphatase"/>
</dbReference>
<dbReference type="PRINTS" id="PR00114">
    <property type="entry name" value="STPHPHTASE"/>
</dbReference>
<dbReference type="InterPro" id="IPR050341">
    <property type="entry name" value="PP1_catalytic_subunit"/>
</dbReference>
<dbReference type="GO" id="GO:0005737">
    <property type="term" value="C:cytoplasm"/>
    <property type="evidence" value="ECO:0007669"/>
    <property type="project" value="TreeGrafter"/>
</dbReference>
<protein>
    <recommendedName>
        <fullName evidence="8">Serine/threonine-protein phosphatase</fullName>
        <ecNumber evidence="8">3.1.3.16</ecNumber>
    </recommendedName>
</protein>
<organism evidence="11 12">
    <name type="scientific">Tritrichomonas foetus</name>
    <dbReference type="NCBI Taxonomy" id="1144522"/>
    <lineage>
        <taxon>Eukaryota</taxon>
        <taxon>Metamonada</taxon>
        <taxon>Parabasalia</taxon>
        <taxon>Tritrichomonadida</taxon>
        <taxon>Tritrichomonadidae</taxon>
        <taxon>Tritrichomonas</taxon>
    </lineage>
</organism>
<dbReference type="PANTHER" id="PTHR11668">
    <property type="entry name" value="SERINE/THREONINE PROTEIN PHOSPHATASE"/>
    <property type="match status" value="1"/>
</dbReference>
<evidence type="ECO:0000256" key="3">
    <source>
        <dbReference type="ARBA" id="ARBA00022801"/>
    </source>
</evidence>
<comment type="cofactor">
    <cofactor evidence="1">
        <name>Mn(2+)</name>
        <dbReference type="ChEBI" id="CHEBI:29035"/>
    </cofactor>
</comment>
<reference evidence="11" key="1">
    <citation type="submission" date="2016-10" db="EMBL/GenBank/DDBJ databases">
        <authorList>
            <person name="Benchimol M."/>
            <person name="Almeida L.G."/>
            <person name="Vasconcelos A.T."/>
            <person name="Perreira-Neves A."/>
            <person name="Rosa I.A."/>
            <person name="Tasca T."/>
            <person name="Bogo M.R."/>
            <person name="de Souza W."/>
        </authorList>
    </citation>
    <scope>NUCLEOTIDE SEQUENCE [LARGE SCALE GENOMIC DNA]</scope>
    <source>
        <strain evidence="11">K</strain>
    </source>
</reference>
<comment type="catalytic activity">
    <reaction evidence="7 8">
        <text>O-phospho-L-threonyl-[protein] + H2O = L-threonyl-[protein] + phosphate</text>
        <dbReference type="Rhea" id="RHEA:47004"/>
        <dbReference type="Rhea" id="RHEA-COMP:11060"/>
        <dbReference type="Rhea" id="RHEA-COMP:11605"/>
        <dbReference type="ChEBI" id="CHEBI:15377"/>
        <dbReference type="ChEBI" id="CHEBI:30013"/>
        <dbReference type="ChEBI" id="CHEBI:43474"/>
        <dbReference type="ChEBI" id="CHEBI:61977"/>
        <dbReference type="EC" id="3.1.3.16"/>
    </reaction>
</comment>
<keyword evidence="12" id="KW-1185">Reference proteome</keyword>
<dbReference type="GO" id="GO:0046872">
    <property type="term" value="F:metal ion binding"/>
    <property type="evidence" value="ECO:0007669"/>
    <property type="project" value="UniProtKB-KW"/>
</dbReference>
<feature type="domain" description="Serine/threonine specific protein phosphatases" evidence="10">
    <location>
        <begin position="133"/>
        <end position="138"/>
    </location>
</feature>
<dbReference type="EC" id="3.1.3.16" evidence="8"/>
<dbReference type="InterPro" id="IPR004843">
    <property type="entry name" value="Calcineurin-like_PHP"/>
</dbReference>
<evidence type="ECO:0000256" key="1">
    <source>
        <dbReference type="ARBA" id="ARBA00001936"/>
    </source>
</evidence>
<comment type="similarity">
    <text evidence="8">Belongs to the PPP phosphatase family.</text>
</comment>
<keyword evidence="2" id="KW-0479">Metal-binding</keyword>
<evidence type="ECO:0000313" key="12">
    <source>
        <dbReference type="Proteomes" id="UP000179807"/>
    </source>
</evidence>
<dbReference type="GO" id="GO:0005634">
    <property type="term" value="C:nucleus"/>
    <property type="evidence" value="ECO:0007669"/>
    <property type="project" value="TreeGrafter"/>
</dbReference>
<evidence type="ECO:0000259" key="10">
    <source>
        <dbReference type="PROSITE" id="PS00125"/>
    </source>
</evidence>
<evidence type="ECO:0000256" key="9">
    <source>
        <dbReference type="SAM" id="MobiDB-lite"/>
    </source>
</evidence>
<dbReference type="Gene3D" id="3.60.21.10">
    <property type="match status" value="1"/>
</dbReference>
<dbReference type="VEuPathDB" id="TrichDB:TRFO_03498"/>
<feature type="compositionally biased region" description="Basic and acidic residues" evidence="9">
    <location>
        <begin position="513"/>
        <end position="523"/>
    </location>
</feature>
<gene>
    <name evidence="11" type="ORF">TRFO_03498</name>
</gene>
<sequence>MSIDPGTQASNFDEIYRIYHNLFSHDVTDYETEQTRLILPILPIPILVSVCEAATKVFMDEPNLLEINCDVAVVGDLHGHILDLFRILNLLGTPPERNYLFLGDFVDRGEFSTETITIILIMKILYPQNIFIIRGNHEFGEMFTRCGFSNELEQIYDNSSLKNNFQKCFSYMPLAALVHDSILCVHGGIGPNFNTLGQIADIKRPLHGYDDDVIMSIVWSDPTTHADNYLPSTRGSGYLFGCDALSRFLKSQVLDFLVRGHECIPGGVEEQLEGKMATVFSASNYCGMLGNECGVLILNKDKTRKTEKFPALNYLRRYQARFIESEDDFVFKLKKNIIQAPGATMSLNSLPALNRNTGLRSSDSHLTFQTLKSPSMLPNGRRVSITDKFSGSRSLGNPAAVTTPVPQIRRRSVAYGGQLTPQFSQVSINMSDPSRKLPNSKRMSLHDTSSNAADIVQSSPTFGGMPLRPVVPTLCRTNPTPRRLPASLDGPLPRHEIKMPTSEPFPSFRKRHYESLNKPSEHK</sequence>
<evidence type="ECO:0000256" key="8">
    <source>
        <dbReference type="RuleBase" id="RU004273"/>
    </source>
</evidence>
<keyword evidence="4" id="KW-0904">Protein phosphatase</keyword>